<dbReference type="AlphaFoldDB" id="A0A1C6UPP7"/>
<name>A0A1C6UPP7_9ACTN</name>
<protein>
    <recommendedName>
        <fullName evidence="3">DUF3626 domain-containing protein</fullName>
    </recommendedName>
</protein>
<dbReference type="Pfam" id="PF12294">
    <property type="entry name" value="DUF3626"/>
    <property type="match status" value="1"/>
</dbReference>
<dbReference type="Proteomes" id="UP000199696">
    <property type="component" value="Unassembled WGS sequence"/>
</dbReference>
<reference evidence="2" key="1">
    <citation type="submission" date="2016-06" db="EMBL/GenBank/DDBJ databases">
        <authorList>
            <person name="Varghese N."/>
            <person name="Submissions Spin"/>
        </authorList>
    </citation>
    <scope>NUCLEOTIDE SEQUENCE [LARGE SCALE GENOMIC DNA]</scope>
    <source>
        <strain evidence="2">DSM 44814</strain>
    </source>
</reference>
<dbReference type="STRING" id="227316.GA0070604_3278"/>
<dbReference type="RefSeq" id="WP_244161933.1">
    <property type="nucleotide sequence ID" value="NZ_FMHY01000002.1"/>
</dbReference>
<evidence type="ECO:0000313" key="2">
    <source>
        <dbReference type="Proteomes" id="UP000199696"/>
    </source>
</evidence>
<dbReference type="InterPro" id="IPR022074">
    <property type="entry name" value="DUF3626"/>
</dbReference>
<proteinExistence type="predicted"/>
<evidence type="ECO:0000313" key="1">
    <source>
        <dbReference type="EMBL" id="SCL55779.1"/>
    </source>
</evidence>
<sequence length="367" mass="39180">MPDPVTAPGLTPAQAAALRHVRRVALRDRPAALAAIARHLAGSGTAHQAEQVVAAVAAYGRLTLNFHPDRLLRDGRTVAEALDQDGVYRSQFETGISNGGLTAFPGGDRDRWEGTLFGGAYQRPGVLPAERPKYGGLNLLDHVDGACPRFGSCHLRLRPEALHRATLCFGDSHTQPKDVGTLDVFEPVLAALLGATAGTGVSLGLAGMDTDTLLRTLLGNRKRESTVAGRALDDYIEAQIHGEVSLARDVETLVVDPSFRGTEAGRILAGIARRHGFPLHWHCGFELPVDGVDAEFRGPAIPPLAARVHAQFARPGEPVHAALIGRAAASLVREPERWADRGPAEVTLQHLKQLWHVVVRFGTPAAG</sequence>
<keyword evidence="2" id="KW-1185">Reference proteome</keyword>
<organism evidence="1 2">
    <name type="scientific">Micromonospora eburnea</name>
    <dbReference type="NCBI Taxonomy" id="227316"/>
    <lineage>
        <taxon>Bacteria</taxon>
        <taxon>Bacillati</taxon>
        <taxon>Actinomycetota</taxon>
        <taxon>Actinomycetes</taxon>
        <taxon>Micromonosporales</taxon>
        <taxon>Micromonosporaceae</taxon>
        <taxon>Micromonospora</taxon>
    </lineage>
</organism>
<dbReference type="EMBL" id="FMHY01000002">
    <property type="protein sequence ID" value="SCL55779.1"/>
    <property type="molecule type" value="Genomic_DNA"/>
</dbReference>
<evidence type="ECO:0008006" key="3">
    <source>
        <dbReference type="Google" id="ProtNLM"/>
    </source>
</evidence>
<accession>A0A1C6UPP7</accession>
<gene>
    <name evidence="1" type="ORF">GA0070604_3278</name>
</gene>